<accession>A0A7G2C1M2</accession>
<name>A0A7G2C1M2_9TRYP</name>
<protein>
    <submittedName>
        <fullName evidence="3">PIN domain containing protein, putative</fullName>
    </submittedName>
</protein>
<dbReference type="AlphaFoldDB" id="A0A7G2C1M2"/>
<dbReference type="VEuPathDB" id="TriTrypDB:ADEAN_000111100"/>
<dbReference type="InterPro" id="IPR002716">
    <property type="entry name" value="PIN_dom"/>
</dbReference>
<evidence type="ECO:0000313" key="4">
    <source>
        <dbReference type="Proteomes" id="UP000515908"/>
    </source>
</evidence>
<dbReference type="Proteomes" id="UP000515908">
    <property type="component" value="Chromosome 02"/>
</dbReference>
<feature type="domain" description="PIN" evidence="2">
    <location>
        <begin position="16"/>
        <end position="255"/>
    </location>
</feature>
<evidence type="ECO:0000313" key="3">
    <source>
        <dbReference type="EMBL" id="CAD2213668.1"/>
    </source>
</evidence>
<gene>
    <name evidence="3" type="ORF">ADEAN_000111100</name>
</gene>
<dbReference type="Gene3D" id="3.40.50.1010">
    <property type="entry name" value="5'-nuclease"/>
    <property type="match status" value="1"/>
</dbReference>
<sequence>MEQQPQGTPEADSLCIVVDTSFFLNEDVSVQRVITRLADATGERFITTEPGSTNRGPGYYINKHVLVVPAAVYDELKGLENDFHHATRIKEIIAILDANIQRNRKKKETLGKENPKDGSPTFWRGAIMQSTKTQSTPFILEFARSKDTEILSCAYYFHANEEDEKVRANETEVFQKNKQEEKRRRLVSQGPGDARAAHRANKGRHQPQNIEDAFYLGRTGNAHFLHNFHKTRTVFVTDDLILQIKSKIYNIECLSSREFKRDFLFTYCNRKEF</sequence>
<keyword evidence="4" id="KW-1185">Reference proteome</keyword>
<evidence type="ECO:0000256" key="1">
    <source>
        <dbReference type="SAM" id="MobiDB-lite"/>
    </source>
</evidence>
<feature type="region of interest" description="Disordered" evidence="1">
    <location>
        <begin position="184"/>
        <end position="208"/>
    </location>
</feature>
<reference evidence="3 4" key="1">
    <citation type="submission" date="2020-08" db="EMBL/GenBank/DDBJ databases">
        <authorList>
            <person name="Newling K."/>
            <person name="Davey J."/>
            <person name="Forrester S."/>
        </authorList>
    </citation>
    <scope>NUCLEOTIDE SEQUENCE [LARGE SCALE GENOMIC DNA]</scope>
    <source>
        <strain evidence="4">Crithidia deanei Carvalho (ATCC PRA-265)</strain>
    </source>
</reference>
<dbReference type="Pfam" id="PF13638">
    <property type="entry name" value="PIN_4"/>
    <property type="match status" value="1"/>
</dbReference>
<organism evidence="3 4">
    <name type="scientific">Angomonas deanei</name>
    <dbReference type="NCBI Taxonomy" id="59799"/>
    <lineage>
        <taxon>Eukaryota</taxon>
        <taxon>Discoba</taxon>
        <taxon>Euglenozoa</taxon>
        <taxon>Kinetoplastea</taxon>
        <taxon>Metakinetoplastina</taxon>
        <taxon>Trypanosomatida</taxon>
        <taxon>Trypanosomatidae</taxon>
        <taxon>Strigomonadinae</taxon>
        <taxon>Angomonas</taxon>
    </lineage>
</organism>
<dbReference type="EMBL" id="LR877146">
    <property type="protein sequence ID" value="CAD2213668.1"/>
    <property type="molecule type" value="Genomic_DNA"/>
</dbReference>
<proteinExistence type="predicted"/>
<evidence type="ECO:0000259" key="2">
    <source>
        <dbReference type="Pfam" id="PF13638"/>
    </source>
</evidence>